<feature type="domain" description="Disease resistance R13L4/SHOC-2-like LRR" evidence="2">
    <location>
        <begin position="89"/>
        <end position="215"/>
    </location>
</feature>
<sequence>MHDLINDLAQSVAGEICLHFEDTFEDKPHAFIAKLRHLSFTRHQYEISKRFEALDPVQCLRTFIALPMDASSRATIHYISNDVLQDLPAKFRCLRVLRLSGYCIDEIPYSIGDLTHLRYLNLSQSTIKQLPESLGNLFNLQTLLLRGCRELTKLPPVIENLINFLVLELTDTEKLVEMPLRIGNLKNLQVLSKFNVGKDSQFGNIKELKDLLHLKGELSIIGLENVVNARDARDANLMDEHGIDGLCLKWSIDGLCSDKLLLDYFFVRFLLDHLFIRLLLDYLILVVMDSALHRQIKFKNDPALNCCK</sequence>
<evidence type="ECO:0000313" key="3">
    <source>
        <dbReference type="EMBL" id="GKV12653.1"/>
    </source>
</evidence>
<gene>
    <name evidence="3" type="ORF">SLEP1_g23776</name>
</gene>
<dbReference type="PANTHER" id="PTHR47186:SF33">
    <property type="entry name" value="NB-ARC DOMAIN-CONTAINING PROTEIN"/>
    <property type="match status" value="1"/>
</dbReference>
<dbReference type="Gene3D" id="3.80.10.10">
    <property type="entry name" value="Ribonuclease Inhibitor"/>
    <property type="match status" value="1"/>
</dbReference>
<accession>A0AAV5JDE6</accession>
<dbReference type="PANTHER" id="PTHR47186">
    <property type="entry name" value="LEUCINE-RICH REPEAT-CONTAINING PROTEIN 57"/>
    <property type="match status" value="1"/>
</dbReference>
<name>A0AAV5JDE6_9ROSI</name>
<dbReference type="InterPro" id="IPR055414">
    <property type="entry name" value="LRR_R13L4/SHOC2-like"/>
</dbReference>
<proteinExistence type="predicted"/>
<dbReference type="AlphaFoldDB" id="A0AAV5JDE6"/>
<dbReference type="InterPro" id="IPR032675">
    <property type="entry name" value="LRR_dom_sf"/>
</dbReference>
<evidence type="ECO:0000256" key="1">
    <source>
        <dbReference type="ARBA" id="ARBA00022737"/>
    </source>
</evidence>
<organism evidence="3 4">
    <name type="scientific">Rubroshorea leprosula</name>
    <dbReference type="NCBI Taxonomy" id="152421"/>
    <lineage>
        <taxon>Eukaryota</taxon>
        <taxon>Viridiplantae</taxon>
        <taxon>Streptophyta</taxon>
        <taxon>Embryophyta</taxon>
        <taxon>Tracheophyta</taxon>
        <taxon>Spermatophyta</taxon>
        <taxon>Magnoliopsida</taxon>
        <taxon>eudicotyledons</taxon>
        <taxon>Gunneridae</taxon>
        <taxon>Pentapetalae</taxon>
        <taxon>rosids</taxon>
        <taxon>malvids</taxon>
        <taxon>Malvales</taxon>
        <taxon>Dipterocarpaceae</taxon>
        <taxon>Rubroshorea</taxon>
    </lineage>
</organism>
<dbReference type="EMBL" id="BPVZ01000037">
    <property type="protein sequence ID" value="GKV12653.1"/>
    <property type="molecule type" value="Genomic_DNA"/>
</dbReference>
<comment type="caution">
    <text evidence="3">The sequence shown here is derived from an EMBL/GenBank/DDBJ whole genome shotgun (WGS) entry which is preliminary data.</text>
</comment>
<dbReference type="Pfam" id="PF23598">
    <property type="entry name" value="LRR_14"/>
    <property type="match status" value="1"/>
</dbReference>
<dbReference type="Proteomes" id="UP001054252">
    <property type="component" value="Unassembled WGS sequence"/>
</dbReference>
<evidence type="ECO:0000259" key="2">
    <source>
        <dbReference type="Pfam" id="PF23598"/>
    </source>
</evidence>
<protein>
    <recommendedName>
        <fullName evidence="2">Disease resistance R13L4/SHOC-2-like LRR domain-containing protein</fullName>
    </recommendedName>
</protein>
<reference evidence="3 4" key="1">
    <citation type="journal article" date="2021" name="Commun. Biol.">
        <title>The genome of Shorea leprosula (Dipterocarpaceae) highlights the ecological relevance of drought in aseasonal tropical rainforests.</title>
        <authorList>
            <person name="Ng K.K.S."/>
            <person name="Kobayashi M.J."/>
            <person name="Fawcett J.A."/>
            <person name="Hatakeyama M."/>
            <person name="Paape T."/>
            <person name="Ng C.H."/>
            <person name="Ang C.C."/>
            <person name="Tnah L.H."/>
            <person name="Lee C.T."/>
            <person name="Nishiyama T."/>
            <person name="Sese J."/>
            <person name="O'Brien M.J."/>
            <person name="Copetti D."/>
            <person name="Mohd Noor M.I."/>
            <person name="Ong R.C."/>
            <person name="Putra M."/>
            <person name="Sireger I.Z."/>
            <person name="Indrioko S."/>
            <person name="Kosugi Y."/>
            <person name="Izuno A."/>
            <person name="Isagi Y."/>
            <person name="Lee S.L."/>
            <person name="Shimizu K.K."/>
        </authorList>
    </citation>
    <scope>NUCLEOTIDE SEQUENCE [LARGE SCALE GENOMIC DNA]</scope>
    <source>
        <strain evidence="3">214</strain>
    </source>
</reference>
<evidence type="ECO:0000313" key="4">
    <source>
        <dbReference type="Proteomes" id="UP001054252"/>
    </source>
</evidence>
<dbReference type="SUPFAM" id="SSF52058">
    <property type="entry name" value="L domain-like"/>
    <property type="match status" value="1"/>
</dbReference>
<keyword evidence="1" id="KW-0677">Repeat</keyword>
<keyword evidence="4" id="KW-1185">Reference proteome</keyword>